<feature type="compositionally biased region" description="Gly residues" evidence="1">
    <location>
        <begin position="229"/>
        <end position="242"/>
    </location>
</feature>
<dbReference type="InterPro" id="IPR015943">
    <property type="entry name" value="WD40/YVTN_repeat-like_dom_sf"/>
</dbReference>
<feature type="compositionally biased region" description="Basic residues" evidence="1">
    <location>
        <begin position="840"/>
        <end position="858"/>
    </location>
</feature>
<feature type="region of interest" description="Disordered" evidence="1">
    <location>
        <begin position="821"/>
        <end position="912"/>
    </location>
</feature>
<reference evidence="2 3" key="1">
    <citation type="submission" date="2019-07" db="EMBL/GenBank/DDBJ databases">
        <title>Genomes of Cafeteria roenbergensis.</title>
        <authorList>
            <person name="Fischer M.G."/>
            <person name="Hackl T."/>
            <person name="Roman M."/>
        </authorList>
    </citation>
    <scope>NUCLEOTIDE SEQUENCE [LARGE SCALE GENOMIC DNA]</scope>
    <source>
        <strain evidence="2 3">BVI</strain>
    </source>
</reference>
<feature type="compositionally biased region" description="Acidic residues" evidence="1">
    <location>
        <begin position="298"/>
        <end position="314"/>
    </location>
</feature>
<feature type="compositionally biased region" description="Low complexity" evidence="1">
    <location>
        <begin position="476"/>
        <end position="489"/>
    </location>
</feature>
<dbReference type="Proteomes" id="UP000323011">
    <property type="component" value="Unassembled WGS sequence"/>
</dbReference>
<evidence type="ECO:0000313" key="3">
    <source>
        <dbReference type="Proteomes" id="UP000323011"/>
    </source>
</evidence>
<feature type="region of interest" description="Disordered" evidence="1">
    <location>
        <begin position="114"/>
        <end position="177"/>
    </location>
</feature>
<feature type="compositionally biased region" description="Acidic residues" evidence="1">
    <location>
        <begin position="322"/>
        <end position="341"/>
    </location>
</feature>
<dbReference type="InterPro" id="IPR036322">
    <property type="entry name" value="WD40_repeat_dom_sf"/>
</dbReference>
<proteinExistence type="predicted"/>
<feature type="compositionally biased region" description="Acidic residues" evidence="1">
    <location>
        <begin position="863"/>
        <end position="885"/>
    </location>
</feature>
<feature type="region of interest" description="Disordered" evidence="1">
    <location>
        <begin position="468"/>
        <end position="499"/>
    </location>
</feature>
<feature type="compositionally biased region" description="Low complexity" evidence="1">
    <location>
        <begin position="168"/>
        <end position="177"/>
    </location>
</feature>
<evidence type="ECO:0000313" key="2">
    <source>
        <dbReference type="EMBL" id="KAA0152748.1"/>
    </source>
</evidence>
<dbReference type="AlphaFoldDB" id="A0A5A8CIT1"/>
<gene>
    <name evidence="2" type="ORF">FNF29_03637</name>
</gene>
<feature type="region of interest" description="Disordered" evidence="1">
    <location>
        <begin position="193"/>
        <end position="377"/>
    </location>
</feature>
<comment type="caution">
    <text evidence="2">The sequence shown here is derived from an EMBL/GenBank/DDBJ whole genome shotgun (WGS) entry which is preliminary data.</text>
</comment>
<dbReference type="EMBL" id="VLTN01000019">
    <property type="protein sequence ID" value="KAA0152748.1"/>
    <property type="molecule type" value="Genomic_DNA"/>
</dbReference>
<dbReference type="Gene3D" id="2.130.10.10">
    <property type="entry name" value="YVTN repeat-like/Quinoprotein amine dehydrogenase"/>
    <property type="match status" value="1"/>
</dbReference>
<organism evidence="2 3">
    <name type="scientific">Cafeteria roenbergensis</name>
    <name type="common">Marine flagellate</name>
    <dbReference type="NCBI Taxonomy" id="33653"/>
    <lineage>
        <taxon>Eukaryota</taxon>
        <taxon>Sar</taxon>
        <taxon>Stramenopiles</taxon>
        <taxon>Bigyra</taxon>
        <taxon>Opalozoa</taxon>
        <taxon>Bicosoecida</taxon>
        <taxon>Cafeteriaceae</taxon>
        <taxon>Cafeteria</taxon>
    </lineage>
</organism>
<feature type="region of interest" description="Disordered" evidence="1">
    <location>
        <begin position="750"/>
        <end position="774"/>
    </location>
</feature>
<feature type="compositionally biased region" description="Low complexity" evidence="1">
    <location>
        <begin position="121"/>
        <end position="130"/>
    </location>
</feature>
<feature type="compositionally biased region" description="Low complexity" evidence="1">
    <location>
        <begin position="756"/>
        <end position="774"/>
    </location>
</feature>
<sequence length="962" mass="97226">MANAIELCRVVMEADPDLFGLETGTIEEAAQTLEQVHNVRPEPPPDSDETAWAVCPVCGFHATSGWPGISAHLGVTEASGRPGCRLLYRVLMKRANPLLGRQSLPRSAWEIEETPVDEEGAPAGAAAGDAAGDDGDAAGGAEGDAAGGPAATTPRLRRRAAPPRSSPRPRSASKLPPGEVLLRYRVVRRACDRAEDTRRSRLQRARGDDGDDSDASGDFGAVPGCQGSSAGGDDGDGSPGRAGGRRSRGRERTASRAGRAAAAAAAAAMAAAGLGGSSSESGEQEDSSDGAWGRGGDDDSSEGDGDEGPSDVEAEAARARAEEEEEEAAAAAEGEDWDDDDGGLRPMDSSPSGTGVSAGARRGRRASRGPVAPPRELDLGGLFSVRAARRVSGRVSGATAARLLRERSAHSVFLAAAFASGVNMVPPAAKLKLGPCPAVWSDGVSLGFAPFAALASAAREEQVPEACIAPSPQAPPLSSSSPPSSSEPASDSDGEAEGSRVDLGAPAAVLAPAFVAWAGSGAAITSCDWSPLDPGLILAGTADGSVLVFRCDGMDGAAHWEQECSPHDAAASGPIPASSAPAAAGGFSGASALPASAPCTRRLLPLSVMRPAFLSGISSARSALVSVSASPADANYVLASSAELGAAMYSVLEAGRAVTRLRPNGPTCTRAALFGSGCTFALGSTSGQLFLGSVGQSQRLMQPGAVADGLAAVSDLRVFPTVGRRHDAQGGTAIVVALTDGTVLAVPELPGPELKATTTPGTGAPDPLGSAGQGLLLGASTRAAGSEGKAGGGKAKRGVCWRLHDLSRLVLAGPSPNVASLVQRGVPEKQTKSKPPAPASRRRSGRAAKSGRRGRRRRPALESSEEEQDEEQSDDEDDDDDDYESEGGAREALPEGGSDGEGKDPVAADSAGDAASLVPSMLWRRSALAVAGGVVGAGEGRTQVVAAGFGDRTVTLWFLDPL</sequence>
<name>A0A5A8CIT1_CAFRO</name>
<feature type="compositionally biased region" description="Low complexity" evidence="1">
    <location>
        <begin position="255"/>
        <end position="281"/>
    </location>
</feature>
<feature type="compositionally biased region" description="Gly residues" evidence="1">
    <location>
        <begin position="137"/>
        <end position="146"/>
    </location>
</feature>
<accession>A0A5A8CIT1</accession>
<protein>
    <submittedName>
        <fullName evidence="2">Uncharacterized protein</fullName>
    </submittedName>
</protein>
<evidence type="ECO:0000256" key="1">
    <source>
        <dbReference type="SAM" id="MobiDB-lite"/>
    </source>
</evidence>
<dbReference type="SUPFAM" id="SSF50978">
    <property type="entry name" value="WD40 repeat-like"/>
    <property type="match status" value="1"/>
</dbReference>
<keyword evidence="3" id="KW-1185">Reference proteome</keyword>